<dbReference type="GO" id="GO:0003714">
    <property type="term" value="F:transcription corepressor activity"/>
    <property type="evidence" value="ECO:0007669"/>
    <property type="project" value="InterPro"/>
</dbReference>
<dbReference type="SUPFAM" id="SSF50978">
    <property type="entry name" value="WD40 repeat-like"/>
    <property type="match status" value="1"/>
</dbReference>
<keyword evidence="1" id="KW-0472">Membrane</keyword>
<proteinExistence type="predicted"/>
<sequence>MLPFHVCIEIESAGRSLPHSSFLRTLRMKECILLFILQPYTGPSTPETYDDPAYQKNSFLIRVCASSSLGFPRSGFRNSQIQARSEKKGQQHKWSVLLPVIHLSGLCRKTLPDSIYGTCHLGLLFSYVFIYFYFFIFHCRGVALYKLSWVTALNQVTSLDFHPKRTELLCSCDDNGEIRFWLVGQNAPSRVSRERLKTFSDLLFFFLMSCETA</sequence>
<dbReference type="AlphaFoldDB" id="A0A7T3RB49"/>
<reference evidence="2" key="1">
    <citation type="submission" date="2019-10" db="EMBL/GenBank/DDBJ databases">
        <title>The complete Mitochondrial Genome of Chrysopogon zizanioides.</title>
        <authorList>
            <person name="Yang S."/>
            <person name="Zhang J."/>
            <person name="Liu J."/>
            <person name="Yao L."/>
            <person name="Duan P."/>
            <person name="Chen J."/>
        </authorList>
    </citation>
    <scope>NUCLEOTIDE SEQUENCE</scope>
</reference>
<geneLocation type="mitochondrion" evidence="2"/>
<organism evidence="2">
    <name type="scientific">Chrysopogon zizanioides</name>
    <name type="common">vetiver</name>
    <dbReference type="NCBI Taxonomy" id="167337"/>
    <lineage>
        <taxon>Eukaryota</taxon>
        <taxon>Viridiplantae</taxon>
        <taxon>Streptophyta</taxon>
        <taxon>Embryophyta</taxon>
        <taxon>Tracheophyta</taxon>
        <taxon>Spermatophyta</taxon>
        <taxon>Magnoliopsida</taxon>
        <taxon>Liliopsida</taxon>
        <taxon>Poales</taxon>
        <taxon>Poaceae</taxon>
        <taxon>PACMAD clade</taxon>
        <taxon>Panicoideae</taxon>
        <taxon>Andropogonodae</taxon>
        <taxon>Andropogoneae</taxon>
        <taxon>Chrysopogoninae</taxon>
        <taxon>Chrysopogon</taxon>
    </lineage>
</organism>
<dbReference type="RefSeq" id="YP_010131829.1">
    <property type="nucleotide sequence ID" value="NC_056367.1"/>
</dbReference>
<protein>
    <submittedName>
        <fullName evidence="2">Uncharacterized protein</fullName>
    </submittedName>
</protein>
<feature type="transmembrane region" description="Helical" evidence="1">
    <location>
        <begin position="115"/>
        <end position="136"/>
    </location>
</feature>
<dbReference type="InterPro" id="IPR036322">
    <property type="entry name" value="WD40_repeat_dom_sf"/>
</dbReference>
<evidence type="ECO:0000256" key="1">
    <source>
        <dbReference type="SAM" id="Phobius"/>
    </source>
</evidence>
<keyword evidence="1" id="KW-0812">Transmembrane</keyword>
<accession>A0A7T3RB49</accession>
<keyword evidence="1" id="KW-1133">Transmembrane helix</keyword>
<dbReference type="EMBL" id="MN635785">
    <property type="protein sequence ID" value="QPZ94349.1"/>
    <property type="molecule type" value="Genomic_DNA"/>
</dbReference>
<dbReference type="GeneID" id="65341259"/>
<gene>
    <name evidence="2" type="primary">ORF213</name>
</gene>
<dbReference type="PANTHER" id="PTHR44376:SF11">
    <property type="entry name" value="OS03G0860900 PROTEIN"/>
    <property type="match status" value="1"/>
</dbReference>
<name>A0A7T3RB49_9POAL</name>
<keyword evidence="2" id="KW-0496">Mitochondrion</keyword>
<dbReference type="PANTHER" id="PTHR44376">
    <property type="entry name" value="TRANSCRIPTIONAL REGULATOR OF FILAMENTOUS GROWTH FLO8"/>
    <property type="match status" value="1"/>
</dbReference>
<dbReference type="InterPro" id="IPR044716">
    <property type="entry name" value="LEUNIG-like"/>
</dbReference>
<evidence type="ECO:0000313" key="2">
    <source>
        <dbReference type="EMBL" id="QPZ94349.1"/>
    </source>
</evidence>